<dbReference type="InterPro" id="IPR037138">
    <property type="entry name" value="His_deacetylse_dom_sf"/>
</dbReference>
<dbReference type="Gene3D" id="3.40.800.20">
    <property type="entry name" value="Histone deacetylase domain"/>
    <property type="match status" value="1"/>
</dbReference>
<dbReference type="Proteomes" id="UP000011863">
    <property type="component" value="Chromosome"/>
</dbReference>
<dbReference type="EMBL" id="AP012057">
    <property type="protein sequence ID" value="BAN03131.1"/>
    <property type="molecule type" value="Genomic_DNA"/>
</dbReference>
<dbReference type="KEGG" id="aym:YM304_28170"/>
<dbReference type="Pfam" id="PF00850">
    <property type="entry name" value="Hist_deacetyl"/>
    <property type="match status" value="1"/>
</dbReference>
<dbReference type="InterPro" id="IPR000286">
    <property type="entry name" value="HDACs"/>
</dbReference>
<dbReference type="SUPFAM" id="SSF52768">
    <property type="entry name" value="Arginase/deacetylase"/>
    <property type="match status" value="1"/>
</dbReference>
<dbReference type="InterPro" id="IPR023801">
    <property type="entry name" value="His_deacetylse_dom"/>
</dbReference>
<reference evidence="3 4" key="1">
    <citation type="journal article" date="2013" name="Int. J. Syst. Evol. Microbiol.">
        <title>Ilumatobacter nonamiense sp. nov. and Ilumatobacter coccineum sp. nov., isolated from seashore sand.</title>
        <authorList>
            <person name="Matsumoto A."/>
            <person name="Kasai H."/>
            <person name="Matsuo Y."/>
            <person name="Shizuri Y."/>
            <person name="Ichikawa N."/>
            <person name="Fujita N."/>
            <person name="Omura S."/>
            <person name="Takahashi Y."/>
        </authorList>
    </citation>
    <scope>NUCLEOTIDE SEQUENCE [LARGE SCALE GENOMIC DNA]</scope>
    <source>
        <strain evidence="4">NBRC 103263 / KCTC 29153 / YM16-304</strain>
    </source>
</reference>
<comment type="similarity">
    <text evidence="1">Belongs to the histone deacetylase family.</text>
</comment>
<proteinExistence type="inferred from homology"/>
<evidence type="ECO:0000313" key="3">
    <source>
        <dbReference type="EMBL" id="BAN03131.1"/>
    </source>
</evidence>
<dbReference type="CDD" id="cd09992">
    <property type="entry name" value="HDAC_classII"/>
    <property type="match status" value="1"/>
</dbReference>
<accession>A0A6C7E9J9</accession>
<dbReference type="PANTHER" id="PTHR10625:SF11">
    <property type="entry name" value="HISTONE DEACETYLASE 14, CHLOROPLASTIC"/>
    <property type="match status" value="1"/>
</dbReference>
<name>A0A6C7E9J9_ILUCY</name>
<dbReference type="PANTHER" id="PTHR10625">
    <property type="entry name" value="HISTONE DEACETYLASE HDAC1-RELATED"/>
    <property type="match status" value="1"/>
</dbReference>
<sequence>MDQPIAVFSAAELDEHVEPDGHPERRGRLDASLAGIPAAGLGDAVRQVEPRLATHAELERVHAPAHVRRVEAICAAGGGHLDADTYAAAGSFTTARRAAGAVLDAVDALANDECDIAFAASRPPGHHAVADSAMGFCLFNNVAVAAASLVDRGERVAIVDWDVHHGNGTQDIFYDDPNVLYVSTHESPLYPGTGRADETGGPNAPFSNLNLPVPRGTRGDVFREMFDEVIVPVIERFAPTWLIISAGFDAHRNDPLAGLELSSADYGDLALRLQRLVPARRTLVALEGGYDFEALSLSTGVVLSSLVGESYRPEAASTGDIGRPTIVAAKQRWEI</sequence>
<evidence type="ECO:0000313" key="4">
    <source>
        <dbReference type="Proteomes" id="UP000011863"/>
    </source>
</evidence>
<gene>
    <name evidence="3" type="ORF">YM304_28170</name>
</gene>
<keyword evidence="4" id="KW-1185">Reference proteome</keyword>
<dbReference type="AlphaFoldDB" id="A0A6C7E9J9"/>
<evidence type="ECO:0000256" key="1">
    <source>
        <dbReference type="ARBA" id="ARBA00005947"/>
    </source>
</evidence>
<dbReference type="RefSeq" id="WP_015442378.1">
    <property type="nucleotide sequence ID" value="NC_020520.1"/>
</dbReference>
<dbReference type="GO" id="GO:0004407">
    <property type="term" value="F:histone deacetylase activity"/>
    <property type="evidence" value="ECO:0007669"/>
    <property type="project" value="TreeGrafter"/>
</dbReference>
<dbReference type="PRINTS" id="PR01270">
    <property type="entry name" value="HDASUPER"/>
</dbReference>
<feature type="domain" description="Histone deacetylase" evidence="2">
    <location>
        <begin position="22"/>
        <end position="304"/>
    </location>
</feature>
<evidence type="ECO:0000259" key="2">
    <source>
        <dbReference type="Pfam" id="PF00850"/>
    </source>
</evidence>
<protein>
    <submittedName>
        <fullName evidence="3">Putative deacetylase</fullName>
    </submittedName>
</protein>
<organism evidence="3 4">
    <name type="scientific">Ilumatobacter coccineus (strain NBRC 103263 / KCTC 29153 / YM16-304)</name>
    <dbReference type="NCBI Taxonomy" id="1313172"/>
    <lineage>
        <taxon>Bacteria</taxon>
        <taxon>Bacillati</taxon>
        <taxon>Actinomycetota</taxon>
        <taxon>Acidimicrobiia</taxon>
        <taxon>Acidimicrobiales</taxon>
        <taxon>Ilumatobacteraceae</taxon>
        <taxon>Ilumatobacter</taxon>
    </lineage>
</organism>
<dbReference type="InterPro" id="IPR023696">
    <property type="entry name" value="Ureohydrolase_dom_sf"/>
</dbReference>
<dbReference type="GO" id="GO:0005737">
    <property type="term" value="C:cytoplasm"/>
    <property type="evidence" value="ECO:0007669"/>
    <property type="project" value="TreeGrafter"/>
</dbReference>
<dbReference type="GO" id="GO:0040029">
    <property type="term" value="P:epigenetic regulation of gene expression"/>
    <property type="evidence" value="ECO:0007669"/>
    <property type="project" value="TreeGrafter"/>
</dbReference>